<reference evidence="2 3" key="2">
    <citation type="journal article" date="2019" name="G3 (Bethesda)">
        <title>Hybrid Assembly of the Genome of the Entomopathogenic Nematode Steinernema carpocapsae Identifies the X-Chromosome.</title>
        <authorList>
            <person name="Serra L."/>
            <person name="Macchietto M."/>
            <person name="Macias-Munoz A."/>
            <person name="McGill C.J."/>
            <person name="Rodriguez I.M."/>
            <person name="Rodriguez B."/>
            <person name="Murad R."/>
            <person name="Mortazavi A."/>
        </authorList>
    </citation>
    <scope>NUCLEOTIDE SEQUENCE [LARGE SCALE GENOMIC DNA]</scope>
    <source>
        <strain evidence="2 3">ALL</strain>
    </source>
</reference>
<dbReference type="OrthoDB" id="21513at2759"/>
<sequence>MEFVVPLPSRKLSAADLGLELDDLELKLEASPEKRPVEYNPFSAKQTRITLPEMLCPRRKLFSFGVKFDGTFEDVQDRLADGNAVDLERFEKANPRFREQTDKLWKNLCWKKFSMTEKADDESWRDAWQKGCTEEAVRLQGLVKRISQKAKTNEESIKKAKTLGFNCIKDSSSPTSASDKKMPITKGLKKIAPKRQAGPPIDPEVLRSNRREMRAIVNGSGSSSGVVRRGPGPLMKKVMKMVGKKRR</sequence>
<feature type="compositionally biased region" description="Basic residues" evidence="1">
    <location>
        <begin position="237"/>
        <end position="247"/>
    </location>
</feature>
<dbReference type="InterPro" id="IPR010684">
    <property type="entry name" value="RNA_pol_II_trans_fac_SIII_A"/>
</dbReference>
<gene>
    <name evidence="2" type="ORF">L596_000746</name>
</gene>
<dbReference type="GO" id="GO:0006368">
    <property type="term" value="P:transcription elongation by RNA polymerase II"/>
    <property type="evidence" value="ECO:0007669"/>
    <property type="project" value="InterPro"/>
</dbReference>
<dbReference type="InterPro" id="IPR051870">
    <property type="entry name" value="Elongin-A_domain"/>
</dbReference>
<dbReference type="PANTHER" id="PTHR15141">
    <property type="entry name" value="TRANSCRIPTION ELONGATION FACTOR B POLYPEPTIDE 3"/>
    <property type="match status" value="1"/>
</dbReference>
<evidence type="ECO:0000313" key="2">
    <source>
        <dbReference type="EMBL" id="TMS32961.1"/>
    </source>
</evidence>
<dbReference type="AlphaFoldDB" id="A0A4U8UJT9"/>
<organism evidence="2 3">
    <name type="scientific">Steinernema carpocapsae</name>
    <name type="common">Entomopathogenic nematode</name>
    <dbReference type="NCBI Taxonomy" id="34508"/>
    <lineage>
        <taxon>Eukaryota</taxon>
        <taxon>Metazoa</taxon>
        <taxon>Ecdysozoa</taxon>
        <taxon>Nematoda</taxon>
        <taxon>Chromadorea</taxon>
        <taxon>Rhabditida</taxon>
        <taxon>Tylenchina</taxon>
        <taxon>Panagrolaimomorpha</taxon>
        <taxon>Strongyloidoidea</taxon>
        <taxon>Steinernematidae</taxon>
        <taxon>Steinernema</taxon>
    </lineage>
</organism>
<dbReference type="GO" id="GO:0070449">
    <property type="term" value="C:elongin complex"/>
    <property type="evidence" value="ECO:0007669"/>
    <property type="project" value="InterPro"/>
</dbReference>
<accession>A0A4U8UJT9</accession>
<protein>
    <submittedName>
        <fullName evidence="2">Uncharacterized protein</fullName>
    </submittedName>
</protein>
<comment type="caution">
    <text evidence="2">The sequence shown here is derived from an EMBL/GenBank/DDBJ whole genome shotgun (WGS) entry which is preliminary data.</text>
</comment>
<evidence type="ECO:0000256" key="1">
    <source>
        <dbReference type="SAM" id="MobiDB-lite"/>
    </source>
</evidence>
<keyword evidence="3" id="KW-1185">Reference proteome</keyword>
<dbReference type="EMBL" id="AZBU02000001">
    <property type="protein sequence ID" value="TMS32961.1"/>
    <property type="molecule type" value="Genomic_DNA"/>
</dbReference>
<dbReference type="Pfam" id="PF06881">
    <property type="entry name" value="Elongin_A"/>
    <property type="match status" value="1"/>
</dbReference>
<dbReference type="Proteomes" id="UP000298663">
    <property type="component" value="Chromosome X"/>
</dbReference>
<dbReference type="PANTHER" id="PTHR15141:SF76">
    <property type="entry name" value="TRANSCRIPTION ELONGATION FACTOR B POLYPEPTIDE 3"/>
    <property type="match status" value="1"/>
</dbReference>
<name>A0A4U8UJT9_STECR</name>
<reference evidence="2 3" key="1">
    <citation type="journal article" date="2015" name="Genome Biol.">
        <title>Comparative genomics of Steinernema reveals deeply conserved gene regulatory networks.</title>
        <authorList>
            <person name="Dillman A.R."/>
            <person name="Macchietto M."/>
            <person name="Porter C.F."/>
            <person name="Rogers A."/>
            <person name="Williams B."/>
            <person name="Antoshechkin I."/>
            <person name="Lee M.M."/>
            <person name="Goodwin Z."/>
            <person name="Lu X."/>
            <person name="Lewis E.E."/>
            <person name="Goodrich-Blair H."/>
            <person name="Stock S.P."/>
            <person name="Adams B.J."/>
            <person name="Sternberg P.W."/>
            <person name="Mortazavi A."/>
        </authorList>
    </citation>
    <scope>NUCLEOTIDE SEQUENCE [LARGE SCALE GENOMIC DNA]</scope>
    <source>
        <strain evidence="2 3">ALL</strain>
    </source>
</reference>
<dbReference type="EMBL" id="CM016762">
    <property type="protein sequence ID" value="TMS32961.1"/>
    <property type="molecule type" value="Genomic_DNA"/>
</dbReference>
<dbReference type="Gene3D" id="6.10.250.3180">
    <property type="match status" value="1"/>
</dbReference>
<evidence type="ECO:0000313" key="3">
    <source>
        <dbReference type="Proteomes" id="UP000298663"/>
    </source>
</evidence>
<feature type="compositionally biased region" description="Low complexity" evidence="1">
    <location>
        <begin position="219"/>
        <end position="236"/>
    </location>
</feature>
<feature type="region of interest" description="Disordered" evidence="1">
    <location>
        <begin position="216"/>
        <end position="247"/>
    </location>
</feature>
<proteinExistence type="predicted"/>